<keyword evidence="2" id="KW-1185">Reference proteome</keyword>
<gene>
    <name evidence="1" type="ORF">BS50DRAFT_163844</name>
</gene>
<dbReference type="AlphaFoldDB" id="A0A2T2N6H4"/>
<name>A0A2T2N6H4_CORCC</name>
<reference evidence="1 2" key="1">
    <citation type="journal article" date="2018" name="Front. Microbiol.">
        <title>Genome-Wide Analysis of Corynespora cassiicola Leaf Fall Disease Putative Effectors.</title>
        <authorList>
            <person name="Lopez D."/>
            <person name="Ribeiro S."/>
            <person name="Label P."/>
            <person name="Fumanal B."/>
            <person name="Venisse J.S."/>
            <person name="Kohler A."/>
            <person name="de Oliveira R.R."/>
            <person name="Labutti K."/>
            <person name="Lipzen A."/>
            <person name="Lail K."/>
            <person name="Bauer D."/>
            <person name="Ohm R.A."/>
            <person name="Barry K.W."/>
            <person name="Spatafora J."/>
            <person name="Grigoriev I.V."/>
            <person name="Martin F.M."/>
            <person name="Pujade-Renaud V."/>
        </authorList>
    </citation>
    <scope>NUCLEOTIDE SEQUENCE [LARGE SCALE GENOMIC DNA]</scope>
    <source>
        <strain evidence="1 2">Philippines</strain>
    </source>
</reference>
<accession>A0A2T2N6H4</accession>
<protein>
    <submittedName>
        <fullName evidence="1">Uncharacterized protein</fullName>
    </submittedName>
</protein>
<sequence length="131" mass="14878">MTTMSRQLFRATQLAHQSYANYWQSSQNWSYSSKRKSRSGPIHPHKCRPKKNDDCEMLIESFHATADECRVLLCSYAVPCSRLNMCGHCRTLIEFHPPPNEGVGKQVLGSGTAMWPTILDPPHQDPGTQFL</sequence>
<dbReference type="EMBL" id="KZ678146">
    <property type="protein sequence ID" value="PSN61051.1"/>
    <property type="molecule type" value="Genomic_DNA"/>
</dbReference>
<evidence type="ECO:0000313" key="1">
    <source>
        <dbReference type="EMBL" id="PSN61051.1"/>
    </source>
</evidence>
<dbReference type="OrthoDB" id="3799241at2759"/>
<proteinExistence type="predicted"/>
<evidence type="ECO:0000313" key="2">
    <source>
        <dbReference type="Proteomes" id="UP000240883"/>
    </source>
</evidence>
<dbReference type="Proteomes" id="UP000240883">
    <property type="component" value="Unassembled WGS sequence"/>
</dbReference>
<organism evidence="1 2">
    <name type="scientific">Corynespora cassiicola Philippines</name>
    <dbReference type="NCBI Taxonomy" id="1448308"/>
    <lineage>
        <taxon>Eukaryota</taxon>
        <taxon>Fungi</taxon>
        <taxon>Dikarya</taxon>
        <taxon>Ascomycota</taxon>
        <taxon>Pezizomycotina</taxon>
        <taxon>Dothideomycetes</taxon>
        <taxon>Pleosporomycetidae</taxon>
        <taxon>Pleosporales</taxon>
        <taxon>Corynesporascaceae</taxon>
        <taxon>Corynespora</taxon>
    </lineage>
</organism>